<name>A0A1V4KV88_PATFA</name>
<evidence type="ECO:0000313" key="2">
    <source>
        <dbReference type="Proteomes" id="UP000190648"/>
    </source>
</evidence>
<dbReference type="EMBL" id="LSYS01001531">
    <property type="protein sequence ID" value="OPJ88348.1"/>
    <property type="molecule type" value="Genomic_DNA"/>
</dbReference>
<comment type="caution">
    <text evidence="1">The sequence shown here is derived from an EMBL/GenBank/DDBJ whole genome shotgun (WGS) entry which is preliminary data.</text>
</comment>
<accession>A0A1V4KV88</accession>
<organism evidence="1 2">
    <name type="scientific">Patagioenas fasciata monilis</name>
    <dbReference type="NCBI Taxonomy" id="372326"/>
    <lineage>
        <taxon>Eukaryota</taxon>
        <taxon>Metazoa</taxon>
        <taxon>Chordata</taxon>
        <taxon>Craniata</taxon>
        <taxon>Vertebrata</taxon>
        <taxon>Euteleostomi</taxon>
        <taxon>Archelosauria</taxon>
        <taxon>Archosauria</taxon>
        <taxon>Dinosauria</taxon>
        <taxon>Saurischia</taxon>
        <taxon>Theropoda</taxon>
        <taxon>Coelurosauria</taxon>
        <taxon>Aves</taxon>
        <taxon>Neognathae</taxon>
        <taxon>Neoaves</taxon>
        <taxon>Columbimorphae</taxon>
        <taxon>Columbiformes</taxon>
        <taxon>Columbidae</taxon>
        <taxon>Patagioenas</taxon>
    </lineage>
</organism>
<keyword evidence="2" id="KW-1185">Reference proteome</keyword>
<reference evidence="1 2" key="1">
    <citation type="submission" date="2016-02" db="EMBL/GenBank/DDBJ databases">
        <title>Band-tailed pigeon sequencing and assembly.</title>
        <authorList>
            <person name="Soares A.E."/>
            <person name="Novak B.J."/>
            <person name="Rice E.S."/>
            <person name="O'Connell B."/>
            <person name="Chang D."/>
            <person name="Weber S."/>
            <person name="Shapiro B."/>
        </authorList>
    </citation>
    <scope>NUCLEOTIDE SEQUENCE [LARGE SCALE GENOMIC DNA]</scope>
    <source>
        <strain evidence="1">BTP2013</strain>
        <tissue evidence="1">Blood</tissue>
    </source>
</reference>
<evidence type="ECO:0000313" key="1">
    <source>
        <dbReference type="EMBL" id="OPJ88348.1"/>
    </source>
</evidence>
<proteinExistence type="predicted"/>
<protein>
    <submittedName>
        <fullName evidence="1">Uncharacterized protein</fullName>
    </submittedName>
</protein>
<gene>
    <name evidence="1" type="ORF">AV530_017693</name>
</gene>
<sequence>MQLRIHWGLVQMGLMQMPQNILTVDTRDQQELKLWPNLGTSFQIAFGTAECVCLLQHAKQGRAIFSPAWKGNRRTETPTPTSVKMSARMALLAPFSSSK</sequence>
<dbReference type="AlphaFoldDB" id="A0A1V4KV88"/>
<dbReference type="Proteomes" id="UP000190648">
    <property type="component" value="Unassembled WGS sequence"/>
</dbReference>